<dbReference type="AlphaFoldDB" id="A0A0V1PVF3"/>
<name>A0A0V1PVF3_9ASCO</name>
<dbReference type="Proteomes" id="UP000054251">
    <property type="component" value="Unassembled WGS sequence"/>
</dbReference>
<dbReference type="EMBL" id="LMYN01000097">
    <property type="protein sequence ID" value="KSA00231.1"/>
    <property type="molecule type" value="Genomic_DNA"/>
</dbReference>
<comment type="caution">
    <text evidence="1">The sequence shown here is derived from an EMBL/GenBank/DDBJ whole genome shotgun (WGS) entry which is preliminary data.</text>
</comment>
<dbReference type="GeneID" id="26841032"/>
<evidence type="ECO:0000313" key="2">
    <source>
        <dbReference type="Proteomes" id="UP000054251"/>
    </source>
</evidence>
<proteinExistence type="predicted"/>
<organism evidence="1 2">
    <name type="scientific">Debaryomyces fabryi</name>
    <dbReference type="NCBI Taxonomy" id="58627"/>
    <lineage>
        <taxon>Eukaryota</taxon>
        <taxon>Fungi</taxon>
        <taxon>Dikarya</taxon>
        <taxon>Ascomycota</taxon>
        <taxon>Saccharomycotina</taxon>
        <taxon>Pichiomycetes</taxon>
        <taxon>Debaryomycetaceae</taxon>
        <taxon>Debaryomyces</taxon>
    </lineage>
</organism>
<evidence type="ECO:0000313" key="1">
    <source>
        <dbReference type="EMBL" id="KSA00231.1"/>
    </source>
</evidence>
<keyword evidence="2" id="KW-1185">Reference proteome</keyword>
<gene>
    <name evidence="1" type="ORF">AC631_04023</name>
</gene>
<dbReference type="OrthoDB" id="10518968at2759"/>
<protein>
    <submittedName>
        <fullName evidence="1">Uncharacterized protein</fullName>
    </submittedName>
</protein>
<dbReference type="RefSeq" id="XP_015466333.1">
    <property type="nucleotide sequence ID" value="XM_015612852.1"/>
</dbReference>
<reference evidence="1 2" key="1">
    <citation type="submission" date="2015-11" db="EMBL/GenBank/DDBJ databases">
        <title>The genome of Debaryomyces fabryi.</title>
        <authorList>
            <person name="Tafer H."/>
            <person name="Lopandic K."/>
        </authorList>
    </citation>
    <scope>NUCLEOTIDE SEQUENCE [LARGE SCALE GENOMIC DNA]</scope>
    <source>
        <strain evidence="1 2">CBS 789</strain>
    </source>
</reference>
<accession>A0A0V1PVF3</accession>
<sequence>MAKIDKNVEVANAQQISDIKSRLKEHVIYNSGYNSSVISSLPELIALDPDLVAEKEKKKRKLRKALN</sequence>